<gene>
    <name evidence="7" type="ORF">BPOR_0863g00010</name>
</gene>
<sequence>MAFLGPFNAAAINPSLVLLSKAMDVSSKTAAYSTTTCIIIGGLSNPCTNVYGRRPIALLSMLTTVIGGIDSACSPNFATLVGTRAICGVEMGGMMSVGTAVVNDMFFLHERGEKTGIYSIFVTNGAHIAAIIGGYTGQAGGWQWNYWVGAIITGIALLFAIFFFPETLFRRDAVALVTKRHE</sequence>
<evidence type="ECO:0000256" key="3">
    <source>
        <dbReference type="ARBA" id="ARBA00022989"/>
    </source>
</evidence>
<dbReference type="InterPro" id="IPR011701">
    <property type="entry name" value="MFS"/>
</dbReference>
<reference evidence="7 8" key="1">
    <citation type="submission" date="2017-12" db="EMBL/GenBank/DDBJ databases">
        <title>Comparative genomics of Botrytis spp.</title>
        <authorList>
            <person name="Valero-Jimenez C.A."/>
            <person name="Tapia P."/>
            <person name="Veloso J."/>
            <person name="Silva-Moreno E."/>
            <person name="Staats M."/>
            <person name="Valdes J.H."/>
            <person name="Van Kan J.A.L."/>
        </authorList>
    </citation>
    <scope>NUCLEOTIDE SEQUENCE [LARGE SCALE GENOMIC DNA]</scope>
    <source>
        <strain evidence="7 8">MUCL3349</strain>
    </source>
</reference>
<dbReference type="InterPro" id="IPR036259">
    <property type="entry name" value="MFS_trans_sf"/>
</dbReference>
<accession>A0A4Z1KA81</accession>
<evidence type="ECO:0000313" key="8">
    <source>
        <dbReference type="Proteomes" id="UP000297280"/>
    </source>
</evidence>
<dbReference type="GO" id="GO:0005886">
    <property type="term" value="C:plasma membrane"/>
    <property type="evidence" value="ECO:0007669"/>
    <property type="project" value="TreeGrafter"/>
</dbReference>
<dbReference type="Gene3D" id="1.20.1250.20">
    <property type="entry name" value="MFS general substrate transporter like domains"/>
    <property type="match status" value="1"/>
</dbReference>
<keyword evidence="4 5" id="KW-0472">Membrane</keyword>
<feature type="transmembrane region" description="Helical" evidence="5">
    <location>
        <begin position="144"/>
        <end position="164"/>
    </location>
</feature>
<evidence type="ECO:0000256" key="1">
    <source>
        <dbReference type="ARBA" id="ARBA00004141"/>
    </source>
</evidence>
<comment type="subcellular location">
    <subcellularLocation>
        <location evidence="1">Membrane</location>
        <topology evidence="1">Multi-pass membrane protein</topology>
    </subcellularLocation>
</comment>
<dbReference type="GO" id="GO:0022857">
    <property type="term" value="F:transmembrane transporter activity"/>
    <property type="evidence" value="ECO:0007669"/>
    <property type="project" value="InterPro"/>
</dbReference>
<comment type="caution">
    <text evidence="7">The sequence shown here is derived from an EMBL/GenBank/DDBJ whole genome shotgun (WGS) entry which is preliminary data.</text>
</comment>
<protein>
    <recommendedName>
        <fullName evidence="6">Major facilitator superfamily (MFS) profile domain-containing protein</fullName>
    </recommendedName>
</protein>
<dbReference type="SUPFAM" id="SSF103473">
    <property type="entry name" value="MFS general substrate transporter"/>
    <property type="match status" value="1"/>
</dbReference>
<feature type="domain" description="Major facilitator superfamily (MFS) profile" evidence="6">
    <location>
        <begin position="1"/>
        <end position="182"/>
    </location>
</feature>
<name>A0A4Z1KA81_9HELO</name>
<dbReference type="PROSITE" id="PS50850">
    <property type="entry name" value="MFS"/>
    <property type="match status" value="1"/>
</dbReference>
<evidence type="ECO:0000313" key="7">
    <source>
        <dbReference type="EMBL" id="TGO82316.1"/>
    </source>
</evidence>
<dbReference type="InterPro" id="IPR020846">
    <property type="entry name" value="MFS_dom"/>
</dbReference>
<dbReference type="PANTHER" id="PTHR23502:SF181">
    <property type="entry name" value="MAJOR FACILITATOR SUPERFAMILY (MFS) PROFILE DOMAIN-CONTAINING PROTEIN"/>
    <property type="match status" value="1"/>
</dbReference>
<evidence type="ECO:0000256" key="5">
    <source>
        <dbReference type="SAM" id="Phobius"/>
    </source>
</evidence>
<dbReference type="Pfam" id="PF07690">
    <property type="entry name" value="MFS_1"/>
    <property type="match status" value="1"/>
</dbReference>
<dbReference type="PANTHER" id="PTHR23502">
    <property type="entry name" value="MAJOR FACILITATOR SUPERFAMILY"/>
    <property type="match status" value="1"/>
</dbReference>
<evidence type="ECO:0000256" key="4">
    <source>
        <dbReference type="ARBA" id="ARBA00023136"/>
    </source>
</evidence>
<feature type="transmembrane region" description="Helical" evidence="5">
    <location>
        <begin position="115"/>
        <end position="138"/>
    </location>
</feature>
<keyword evidence="3 5" id="KW-1133">Transmembrane helix</keyword>
<organism evidence="7 8">
    <name type="scientific">Botrytis porri</name>
    <dbReference type="NCBI Taxonomy" id="87229"/>
    <lineage>
        <taxon>Eukaryota</taxon>
        <taxon>Fungi</taxon>
        <taxon>Dikarya</taxon>
        <taxon>Ascomycota</taxon>
        <taxon>Pezizomycotina</taxon>
        <taxon>Leotiomycetes</taxon>
        <taxon>Helotiales</taxon>
        <taxon>Sclerotiniaceae</taxon>
        <taxon>Botrytis</taxon>
    </lineage>
</organism>
<keyword evidence="2 5" id="KW-0812">Transmembrane</keyword>
<dbReference type="AlphaFoldDB" id="A0A4Z1KA81"/>
<dbReference type="STRING" id="87229.A0A4Z1KA81"/>
<keyword evidence="8" id="KW-1185">Reference proteome</keyword>
<proteinExistence type="predicted"/>
<dbReference type="Proteomes" id="UP000297280">
    <property type="component" value="Unassembled WGS sequence"/>
</dbReference>
<evidence type="ECO:0000259" key="6">
    <source>
        <dbReference type="PROSITE" id="PS50850"/>
    </source>
</evidence>
<evidence type="ECO:0000256" key="2">
    <source>
        <dbReference type="ARBA" id="ARBA00022692"/>
    </source>
</evidence>
<dbReference type="EMBL" id="PQXO01000859">
    <property type="protein sequence ID" value="TGO82316.1"/>
    <property type="molecule type" value="Genomic_DNA"/>
</dbReference>